<accession>A0A6P0DG64</accession>
<sequence>MTDTQAVTREGIVAELRRLADLAEESGDRVVAARALKYAWRIERFCPDNPVPPSIDRIIEVCEAIGPLARRFIPEDAARVAENVADLHRYRLELIEVERENATVH</sequence>
<name>A0A6P0DG64_RHILE</name>
<protein>
    <submittedName>
        <fullName evidence="1">Uncharacterized protein</fullName>
    </submittedName>
</protein>
<gene>
    <name evidence="1" type="ORF">GUK36_21795</name>
</gene>
<dbReference type="Proteomes" id="UP000471409">
    <property type="component" value="Unassembled WGS sequence"/>
</dbReference>
<dbReference type="EMBL" id="WXXP01000009">
    <property type="protein sequence ID" value="NEK52064.1"/>
    <property type="molecule type" value="Genomic_DNA"/>
</dbReference>
<dbReference type="AlphaFoldDB" id="A0A6P0DG64"/>
<comment type="caution">
    <text evidence="1">The sequence shown here is derived from an EMBL/GenBank/DDBJ whole genome shotgun (WGS) entry which is preliminary data.</text>
</comment>
<evidence type="ECO:0000313" key="1">
    <source>
        <dbReference type="EMBL" id="NEK52064.1"/>
    </source>
</evidence>
<organism evidence="1 2">
    <name type="scientific">Rhizobium leguminosarum</name>
    <dbReference type="NCBI Taxonomy" id="384"/>
    <lineage>
        <taxon>Bacteria</taxon>
        <taxon>Pseudomonadati</taxon>
        <taxon>Pseudomonadota</taxon>
        <taxon>Alphaproteobacteria</taxon>
        <taxon>Hyphomicrobiales</taxon>
        <taxon>Rhizobiaceae</taxon>
        <taxon>Rhizobium/Agrobacterium group</taxon>
        <taxon>Rhizobium</taxon>
    </lineage>
</organism>
<reference evidence="1 2" key="1">
    <citation type="submission" date="2020-01" db="EMBL/GenBank/DDBJ databases">
        <title>Rhizobium genotypes associated with high levels of biological nitrogen fixation by grain legumes in a temperate-maritime cropping system.</title>
        <authorList>
            <person name="Maluk M."/>
            <person name="Francesc Ferrando Molina F."/>
            <person name="Lopez Del Egido L."/>
            <person name="Lafos M."/>
            <person name="Langarica-Fuentes A."/>
            <person name="Gebre Yohannes G."/>
            <person name="Young M.W."/>
            <person name="Martin P."/>
            <person name="Gantlett R."/>
            <person name="Kenicer G."/>
            <person name="Hawes C."/>
            <person name="Begg G.S."/>
            <person name="Quilliam R.S."/>
            <person name="Squire G.R."/>
            <person name="Poole P.S."/>
            <person name="Young P.W."/>
            <person name="Iannetta P.M."/>
            <person name="James E.K."/>
        </authorList>
    </citation>
    <scope>NUCLEOTIDE SEQUENCE [LARGE SCALE GENOMIC DNA]</scope>
    <source>
        <strain evidence="1 2">JHI944</strain>
    </source>
</reference>
<proteinExistence type="predicted"/>
<evidence type="ECO:0000313" key="2">
    <source>
        <dbReference type="Proteomes" id="UP000471409"/>
    </source>
</evidence>
<dbReference type="RefSeq" id="WP_018517276.1">
    <property type="nucleotide sequence ID" value="NZ_CP121635.1"/>
</dbReference>